<evidence type="ECO:0000256" key="2">
    <source>
        <dbReference type="ARBA" id="ARBA00023125"/>
    </source>
</evidence>
<evidence type="ECO:0000313" key="5">
    <source>
        <dbReference type="EMBL" id="MDG3015010.1"/>
    </source>
</evidence>
<keyword evidence="1" id="KW-0805">Transcription regulation</keyword>
<sequence>MFTEHVQSRGEQRDATRQKVLSTAERLFRESGYGATTVRQIAAAAEVSTGTVMAVGDKAGLLVAIFEGWIGQVHAGRTIASTADAVLAPGQAADAIIGLLEPFVEYFARDRELSREYAAIIVRGSHTSEIFERLALALLGELHAVLVRTGISPESAGRGARAVYFAYLGVLMTASSGALDQDTAIDQFRDVVRHIISPEGSPR</sequence>
<comment type="caution">
    <text evidence="5">The sequence shown here is derived from an EMBL/GenBank/DDBJ whole genome shotgun (WGS) entry which is preliminary data.</text>
</comment>
<dbReference type="InterPro" id="IPR009057">
    <property type="entry name" value="Homeodomain-like_sf"/>
</dbReference>
<dbReference type="GO" id="GO:0000976">
    <property type="term" value="F:transcription cis-regulatory region binding"/>
    <property type="evidence" value="ECO:0007669"/>
    <property type="project" value="TreeGrafter"/>
</dbReference>
<feature type="domain" description="HTH tetR-type" evidence="4">
    <location>
        <begin position="21"/>
        <end position="52"/>
    </location>
</feature>
<accession>A0A9X4M110</accession>
<evidence type="ECO:0000259" key="4">
    <source>
        <dbReference type="Pfam" id="PF00440"/>
    </source>
</evidence>
<evidence type="ECO:0000256" key="1">
    <source>
        <dbReference type="ARBA" id="ARBA00023015"/>
    </source>
</evidence>
<name>A0A9X4M110_9ACTN</name>
<organism evidence="5 6">
    <name type="scientific">Speluncibacter jeojiensis</name>
    <dbReference type="NCBI Taxonomy" id="2710754"/>
    <lineage>
        <taxon>Bacteria</taxon>
        <taxon>Bacillati</taxon>
        <taxon>Actinomycetota</taxon>
        <taxon>Actinomycetes</taxon>
        <taxon>Mycobacteriales</taxon>
        <taxon>Speluncibacteraceae</taxon>
        <taxon>Speluncibacter</taxon>
    </lineage>
</organism>
<dbReference type="Pfam" id="PF00440">
    <property type="entry name" value="TetR_N"/>
    <property type="match status" value="1"/>
</dbReference>
<dbReference type="SUPFAM" id="SSF46689">
    <property type="entry name" value="Homeodomain-like"/>
    <property type="match status" value="1"/>
</dbReference>
<proteinExistence type="predicted"/>
<dbReference type="RefSeq" id="WP_277833885.1">
    <property type="nucleotide sequence ID" value="NZ_JAAIVF010000005.1"/>
</dbReference>
<evidence type="ECO:0000256" key="3">
    <source>
        <dbReference type="ARBA" id="ARBA00023163"/>
    </source>
</evidence>
<dbReference type="GO" id="GO:0003700">
    <property type="term" value="F:DNA-binding transcription factor activity"/>
    <property type="evidence" value="ECO:0007669"/>
    <property type="project" value="TreeGrafter"/>
</dbReference>
<dbReference type="PANTHER" id="PTHR30055:SF234">
    <property type="entry name" value="HTH-TYPE TRANSCRIPTIONAL REGULATOR BETI"/>
    <property type="match status" value="1"/>
</dbReference>
<dbReference type="InterPro" id="IPR050109">
    <property type="entry name" value="HTH-type_TetR-like_transc_reg"/>
</dbReference>
<keyword evidence="6" id="KW-1185">Reference proteome</keyword>
<gene>
    <name evidence="5" type="ORF">NVS88_10620</name>
</gene>
<dbReference type="AlphaFoldDB" id="A0A9X4M110"/>
<dbReference type="Proteomes" id="UP001152755">
    <property type="component" value="Unassembled WGS sequence"/>
</dbReference>
<dbReference type="EMBL" id="JANRHA010000006">
    <property type="protein sequence ID" value="MDG3015010.1"/>
    <property type="molecule type" value="Genomic_DNA"/>
</dbReference>
<protein>
    <submittedName>
        <fullName evidence="5">TetR/AcrR family transcriptional regulator</fullName>
    </submittedName>
</protein>
<keyword evidence="3" id="KW-0804">Transcription</keyword>
<keyword evidence="2" id="KW-0238">DNA-binding</keyword>
<dbReference type="PANTHER" id="PTHR30055">
    <property type="entry name" value="HTH-TYPE TRANSCRIPTIONAL REGULATOR RUTR"/>
    <property type="match status" value="1"/>
</dbReference>
<dbReference type="Gene3D" id="1.10.357.10">
    <property type="entry name" value="Tetracycline Repressor, domain 2"/>
    <property type="match status" value="1"/>
</dbReference>
<dbReference type="InterPro" id="IPR001647">
    <property type="entry name" value="HTH_TetR"/>
</dbReference>
<reference evidence="5" key="1">
    <citation type="submission" date="2022-08" db="EMBL/GenBank/DDBJ databases">
        <title>Genome analysis of Corynebacteriales strain.</title>
        <authorList>
            <person name="Lee S.D."/>
        </authorList>
    </citation>
    <scope>NUCLEOTIDE SEQUENCE</scope>
    <source>
        <strain evidence="5">D3-21</strain>
    </source>
</reference>
<evidence type="ECO:0000313" key="6">
    <source>
        <dbReference type="Proteomes" id="UP001152755"/>
    </source>
</evidence>